<keyword evidence="1" id="KW-0399">Innate immunity</keyword>
<dbReference type="SMART" id="SM00028">
    <property type="entry name" value="TPR"/>
    <property type="match status" value="3"/>
</dbReference>
<sequence length="440" mass="51498">MSTDVSSNLSLENKLEALQCHFNWKLNPGIERLTIILHTLEDIDTEEGNFWLGHIYNLQGYIQYKLGSSEKALSICSRATKTFQQLKNSDEGPWLIVNFGNLAWLHHLMGEDEKSQDYLSKVEALMSKYKAPPEQELHPEVCAEKAWALMRFDKEKAAELFQRAIEMQPENIEWQSSCVILSAEAFWGNMNKMTPDVLEKLRSATERDPENLFVAVLYLEARAAKGEQIRNEAIRLAEKVLERSTSRYNGITPLLRLYRKYMSKDEAIELAEEALKRHPDSRVLKRCAVFSQQYNPDPRIIDKTIRMWEEVIDAYPECSLKETISLADVYSKVDIEKADQIYRELLDREDLDPAEKQMLYKYYASHLYCNKKDRCRFIEYYMMAVEIQEESVYRQLSIDKLKKTLERTRDPEIQRRITEFLTSLGINQNGPDTKEFITRL</sequence>
<evidence type="ECO:0000313" key="6">
    <source>
        <dbReference type="Ensembl" id="ENSCVAP00000025992.1"/>
    </source>
</evidence>
<dbReference type="FunFam" id="1.25.40.10:FF:000036">
    <property type="entry name" value="interferon-induced protein with tetratricopeptide repeats 5"/>
    <property type="match status" value="1"/>
</dbReference>
<keyword evidence="3" id="KW-0802">TPR repeat</keyword>
<dbReference type="PANTHER" id="PTHR10271">
    <property type="entry name" value="INTERFERON-INDUCED PROTEIN WITH TETRATRICOPEPTIDE REPEATS"/>
    <property type="match status" value="1"/>
</dbReference>
<dbReference type="InterPro" id="IPR019734">
    <property type="entry name" value="TPR_rpt"/>
</dbReference>
<dbReference type="InterPro" id="IPR011990">
    <property type="entry name" value="TPR-like_helical_dom_sf"/>
</dbReference>
<evidence type="ECO:0000256" key="4">
    <source>
        <dbReference type="ARBA" id="ARBA00022859"/>
    </source>
</evidence>
<dbReference type="OMA" id="MCINIEK"/>
<evidence type="ECO:0000256" key="3">
    <source>
        <dbReference type="ARBA" id="ARBA00022803"/>
    </source>
</evidence>
<dbReference type="SUPFAM" id="SSF48452">
    <property type="entry name" value="TPR-like"/>
    <property type="match status" value="2"/>
</dbReference>
<protein>
    <submittedName>
        <fullName evidence="6">Uncharacterized protein</fullName>
    </submittedName>
</protein>
<dbReference type="STRING" id="28743.ENSCVAP00000025992"/>
<evidence type="ECO:0000313" key="7">
    <source>
        <dbReference type="Proteomes" id="UP000265020"/>
    </source>
</evidence>
<proteinExistence type="inferred from homology"/>
<keyword evidence="4" id="KW-0391">Immunity</keyword>
<comment type="similarity">
    <text evidence="5">Belongs to the IFIT family.</text>
</comment>
<keyword evidence="2" id="KW-0677">Repeat</keyword>
<name>A0A3Q2E1H9_CYPVA</name>
<reference evidence="6" key="2">
    <citation type="submission" date="2025-09" db="UniProtKB">
        <authorList>
            <consortium name="Ensembl"/>
        </authorList>
    </citation>
    <scope>IDENTIFICATION</scope>
</reference>
<reference evidence="6" key="1">
    <citation type="submission" date="2025-08" db="UniProtKB">
        <authorList>
            <consortium name="Ensembl"/>
        </authorList>
    </citation>
    <scope>IDENTIFICATION</scope>
</reference>
<dbReference type="GeneTree" id="ENSGT00950000182946"/>
<dbReference type="GO" id="GO:0005829">
    <property type="term" value="C:cytosol"/>
    <property type="evidence" value="ECO:0007669"/>
    <property type="project" value="TreeGrafter"/>
</dbReference>
<evidence type="ECO:0000256" key="5">
    <source>
        <dbReference type="ARBA" id="ARBA00038336"/>
    </source>
</evidence>
<dbReference type="Proteomes" id="UP000265020">
    <property type="component" value="Unassembled WGS sequence"/>
</dbReference>
<dbReference type="GO" id="GO:0051607">
    <property type="term" value="P:defense response to virus"/>
    <property type="evidence" value="ECO:0007669"/>
    <property type="project" value="TreeGrafter"/>
</dbReference>
<dbReference type="AlphaFoldDB" id="A0A3Q2E1H9"/>
<evidence type="ECO:0000256" key="1">
    <source>
        <dbReference type="ARBA" id="ARBA00022588"/>
    </source>
</evidence>
<accession>A0A3Q2E1H9</accession>
<organism evidence="6 7">
    <name type="scientific">Cyprinodon variegatus</name>
    <name type="common">Sheepshead minnow</name>
    <dbReference type="NCBI Taxonomy" id="28743"/>
    <lineage>
        <taxon>Eukaryota</taxon>
        <taxon>Metazoa</taxon>
        <taxon>Chordata</taxon>
        <taxon>Craniata</taxon>
        <taxon>Vertebrata</taxon>
        <taxon>Euteleostomi</taxon>
        <taxon>Actinopterygii</taxon>
        <taxon>Neopterygii</taxon>
        <taxon>Teleostei</taxon>
        <taxon>Neoteleostei</taxon>
        <taxon>Acanthomorphata</taxon>
        <taxon>Ovalentaria</taxon>
        <taxon>Atherinomorphae</taxon>
        <taxon>Cyprinodontiformes</taxon>
        <taxon>Cyprinodontidae</taxon>
        <taxon>Cyprinodon</taxon>
    </lineage>
</organism>
<dbReference type="GO" id="GO:0045087">
    <property type="term" value="P:innate immune response"/>
    <property type="evidence" value="ECO:0007669"/>
    <property type="project" value="UniProtKB-KW"/>
</dbReference>
<evidence type="ECO:0000256" key="2">
    <source>
        <dbReference type="ARBA" id="ARBA00022737"/>
    </source>
</evidence>
<dbReference type="Gene3D" id="1.25.40.10">
    <property type="entry name" value="Tetratricopeptide repeat domain"/>
    <property type="match status" value="3"/>
</dbReference>
<keyword evidence="7" id="KW-1185">Reference proteome</keyword>
<dbReference type="Ensembl" id="ENSCVAT00000000221.1">
    <property type="protein sequence ID" value="ENSCVAP00000025992.1"/>
    <property type="gene ID" value="ENSCVAG00000011223.1"/>
</dbReference>
<dbReference type="PANTHER" id="PTHR10271:SF14">
    <property type="entry name" value="INTERFERON-INDUCED PROTEIN WITH TETRATRICOPEPTIDE REPEATS-RELATED"/>
    <property type="match status" value="1"/>
</dbReference>